<dbReference type="SUPFAM" id="SSF56300">
    <property type="entry name" value="Metallo-dependent phosphatases"/>
    <property type="match status" value="1"/>
</dbReference>
<dbReference type="OrthoDB" id="783096at2759"/>
<dbReference type="Gene3D" id="3.60.21.10">
    <property type="match status" value="1"/>
</dbReference>
<comment type="caution">
    <text evidence="3">The sequence shown here is derived from an EMBL/GenBank/DDBJ whole genome shotgun (WGS) entry which is preliminary data.</text>
</comment>
<keyword evidence="4" id="KW-1185">Reference proteome</keyword>
<dbReference type="AlphaFoldDB" id="A0A9P7MCR8"/>
<dbReference type="GO" id="GO:0005737">
    <property type="term" value="C:cytoplasm"/>
    <property type="evidence" value="ECO:0007669"/>
    <property type="project" value="TreeGrafter"/>
</dbReference>
<dbReference type="GO" id="GO:0016788">
    <property type="term" value="F:hydrolase activity, acting on ester bonds"/>
    <property type="evidence" value="ECO:0007669"/>
    <property type="project" value="TreeGrafter"/>
</dbReference>
<organism evidence="3 4">
    <name type="scientific">Claviceps pazoutovae</name>
    <dbReference type="NCBI Taxonomy" id="1649127"/>
    <lineage>
        <taxon>Eukaryota</taxon>
        <taxon>Fungi</taxon>
        <taxon>Dikarya</taxon>
        <taxon>Ascomycota</taxon>
        <taxon>Pezizomycotina</taxon>
        <taxon>Sordariomycetes</taxon>
        <taxon>Hypocreomycetidae</taxon>
        <taxon>Hypocreales</taxon>
        <taxon>Clavicipitaceae</taxon>
        <taxon>Claviceps</taxon>
    </lineage>
</organism>
<evidence type="ECO:0000313" key="3">
    <source>
        <dbReference type="EMBL" id="KAG5938167.1"/>
    </source>
</evidence>
<keyword evidence="1" id="KW-0732">Signal</keyword>
<name>A0A9P7MCR8_9HYPO</name>
<reference evidence="3 4" key="1">
    <citation type="journal article" date="2020" name="bioRxiv">
        <title>Whole genome comparisons of ergot fungi reveals the divergence and evolution of species within the genus Claviceps are the result of varying mechanisms driving genome evolution and host range expansion.</title>
        <authorList>
            <person name="Wyka S.A."/>
            <person name="Mondo S.J."/>
            <person name="Liu M."/>
            <person name="Dettman J."/>
            <person name="Nalam V."/>
            <person name="Broders K.D."/>
        </authorList>
    </citation>
    <scope>NUCLEOTIDE SEQUENCE [LARGE SCALE GENOMIC DNA]</scope>
    <source>
        <strain evidence="3 4">CCC 1485</strain>
    </source>
</reference>
<dbReference type="EMBL" id="SRPO01000160">
    <property type="protein sequence ID" value="KAG5938167.1"/>
    <property type="molecule type" value="Genomic_DNA"/>
</dbReference>
<dbReference type="InterPro" id="IPR029052">
    <property type="entry name" value="Metallo-depent_PP-like"/>
</dbReference>
<accession>A0A9P7MCR8</accession>
<evidence type="ECO:0000256" key="1">
    <source>
        <dbReference type="SAM" id="SignalP"/>
    </source>
</evidence>
<feature type="domain" description="Calcineurin-like phosphoesterase" evidence="2">
    <location>
        <begin position="41"/>
        <end position="317"/>
    </location>
</feature>
<dbReference type="CDD" id="cd07383">
    <property type="entry name" value="MPP_Dcr2"/>
    <property type="match status" value="1"/>
</dbReference>
<sequence length="412" mass="46125">MLRLIYVAALAAGLPVQPSSLDPRSGKKISDLRFREDGTFQITVFSDFHLGELSAVPDGPAQDAKTLQVMREVLDHEKPDFVVLNGDLVTGESAPRRKNAHYINYLVKPLVERNLTWGSTYGEHDHTFTLDGDSLLRHERRFAGSRTRKMFKYYRAGTSNYYVPVYAADCLHVKRQKCHPELLLWFFDSRGGYDLGWSTRYGNPAPRPNWVDASVVGWFQETNQKLSRAAQRDIPALAFVHIPITAAAALQKDGLDPHKNPGVNHDVPVSHQGTRWCNGRKYDLGGLHCNKDGLDTRFMTALATTPGLMGLFFGHDHGNTWCSKWQSRIPGTDVDAKGINLCYGQHTGYGGYGNWIRGGRQIVVNRQSEDLSIQTHIRLEDGRTVGAVNLNSTLNEDSYPATPNDETFLKLS</sequence>
<dbReference type="Proteomes" id="UP000706124">
    <property type="component" value="Unassembled WGS sequence"/>
</dbReference>
<dbReference type="PANTHER" id="PTHR32440:SF11">
    <property type="entry name" value="METALLOPHOSPHOESTERASE DOMAIN-CONTAINING PROTEIN"/>
    <property type="match status" value="1"/>
</dbReference>
<dbReference type="PANTHER" id="PTHR32440">
    <property type="entry name" value="PHOSPHATASE DCR2-RELATED-RELATED"/>
    <property type="match status" value="1"/>
</dbReference>
<gene>
    <name evidence="3" type="ORF">E4U60_001500</name>
</gene>
<dbReference type="Pfam" id="PF00149">
    <property type="entry name" value="Metallophos"/>
    <property type="match status" value="1"/>
</dbReference>
<dbReference type="InterPro" id="IPR004843">
    <property type="entry name" value="Calcineurin-like_PHP"/>
</dbReference>
<feature type="chain" id="PRO_5040381577" description="Calcineurin-like phosphoesterase domain-containing protein" evidence="1">
    <location>
        <begin position="19"/>
        <end position="412"/>
    </location>
</feature>
<proteinExistence type="predicted"/>
<protein>
    <recommendedName>
        <fullName evidence="2">Calcineurin-like phosphoesterase domain-containing protein</fullName>
    </recommendedName>
</protein>
<feature type="signal peptide" evidence="1">
    <location>
        <begin position="1"/>
        <end position="18"/>
    </location>
</feature>
<evidence type="ECO:0000313" key="4">
    <source>
        <dbReference type="Proteomes" id="UP000706124"/>
    </source>
</evidence>
<evidence type="ECO:0000259" key="2">
    <source>
        <dbReference type="Pfam" id="PF00149"/>
    </source>
</evidence>